<feature type="compositionally biased region" description="Gly residues" evidence="1">
    <location>
        <begin position="376"/>
        <end position="385"/>
    </location>
</feature>
<gene>
    <name evidence="3" type="ORF">FFLO_04643</name>
</gene>
<dbReference type="PROSITE" id="PS50004">
    <property type="entry name" value="C2"/>
    <property type="match status" value="1"/>
</dbReference>
<name>A0A8K0NPL8_9TREE</name>
<feature type="domain" description="C2" evidence="2">
    <location>
        <begin position="1"/>
        <end position="133"/>
    </location>
</feature>
<feature type="compositionally biased region" description="Low complexity" evidence="1">
    <location>
        <begin position="481"/>
        <end position="492"/>
    </location>
</feature>
<evidence type="ECO:0000313" key="3">
    <source>
        <dbReference type="EMBL" id="KAG7530972.1"/>
    </source>
</evidence>
<feature type="region of interest" description="Disordered" evidence="1">
    <location>
        <begin position="465"/>
        <end position="521"/>
    </location>
</feature>
<feature type="compositionally biased region" description="Basic and acidic residues" evidence="1">
    <location>
        <begin position="49"/>
        <end position="65"/>
    </location>
</feature>
<dbReference type="SMART" id="SM00239">
    <property type="entry name" value="C2"/>
    <property type="match status" value="1"/>
</dbReference>
<evidence type="ECO:0000256" key="1">
    <source>
        <dbReference type="SAM" id="MobiDB-lite"/>
    </source>
</evidence>
<dbReference type="Proteomes" id="UP000812966">
    <property type="component" value="Unassembled WGS sequence"/>
</dbReference>
<evidence type="ECO:0000313" key="4">
    <source>
        <dbReference type="Proteomes" id="UP000812966"/>
    </source>
</evidence>
<organism evidence="3 4">
    <name type="scientific">Filobasidium floriforme</name>
    <dbReference type="NCBI Taxonomy" id="5210"/>
    <lineage>
        <taxon>Eukaryota</taxon>
        <taxon>Fungi</taxon>
        <taxon>Dikarya</taxon>
        <taxon>Basidiomycota</taxon>
        <taxon>Agaricomycotina</taxon>
        <taxon>Tremellomycetes</taxon>
        <taxon>Filobasidiales</taxon>
        <taxon>Filobasidiaceae</taxon>
        <taxon>Filobasidium</taxon>
    </lineage>
</organism>
<comment type="caution">
    <text evidence="3">The sequence shown here is derived from an EMBL/GenBank/DDBJ whole genome shotgun (WGS) entry which is preliminary data.</text>
</comment>
<dbReference type="GO" id="GO:0010628">
    <property type="term" value="P:positive regulation of gene expression"/>
    <property type="evidence" value="ECO:0007669"/>
    <property type="project" value="TreeGrafter"/>
</dbReference>
<reference evidence="3" key="1">
    <citation type="submission" date="2020-04" db="EMBL/GenBank/DDBJ databases">
        <title>Analysis of mating type loci in Filobasidium floriforme.</title>
        <authorList>
            <person name="Nowrousian M."/>
        </authorList>
    </citation>
    <scope>NUCLEOTIDE SEQUENCE</scope>
    <source>
        <strain evidence="3">CBS 6242</strain>
    </source>
</reference>
<dbReference type="InterPro" id="IPR000008">
    <property type="entry name" value="C2_dom"/>
</dbReference>
<dbReference type="EMBL" id="JABELV010000102">
    <property type="protein sequence ID" value="KAG7530972.1"/>
    <property type="molecule type" value="Genomic_DNA"/>
</dbReference>
<dbReference type="Pfam" id="PF00168">
    <property type="entry name" value="C2"/>
    <property type="match status" value="1"/>
</dbReference>
<dbReference type="AlphaFoldDB" id="A0A8K0NPL8"/>
<protein>
    <recommendedName>
        <fullName evidence="2">C2 domain-containing protein</fullName>
    </recommendedName>
</protein>
<feature type="region of interest" description="Disordered" evidence="1">
    <location>
        <begin position="374"/>
        <end position="408"/>
    </location>
</feature>
<keyword evidence="4" id="KW-1185">Reference proteome</keyword>
<accession>A0A8K0NPL8</accession>
<feature type="region of interest" description="Disordered" evidence="1">
    <location>
        <begin position="45"/>
        <end position="65"/>
    </location>
</feature>
<dbReference type="PANTHER" id="PTHR47800">
    <property type="entry name" value="C2 DOMAIN-CONTAINING PROTEIN"/>
    <property type="match status" value="1"/>
</dbReference>
<dbReference type="SUPFAM" id="SSF49562">
    <property type="entry name" value="C2 domain (Calcium/lipid-binding domain, CaLB)"/>
    <property type="match status" value="1"/>
</dbReference>
<dbReference type="Gene3D" id="2.60.40.150">
    <property type="entry name" value="C2 domain"/>
    <property type="match status" value="1"/>
</dbReference>
<dbReference type="PANTHER" id="PTHR47800:SF5">
    <property type="entry name" value="FER-1-LIKE PROTEIN 6"/>
    <property type="match status" value="1"/>
</dbReference>
<proteinExistence type="predicted"/>
<dbReference type="InterPro" id="IPR035892">
    <property type="entry name" value="C2_domain_sf"/>
</dbReference>
<evidence type="ECO:0000259" key="2">
    <source>
        <dbReference type="PROSITE" id="PS50004"/>
    </source>
</evidence>
<sequence>MPLPPSEVETYIIKVTFHRATTLPPADLPSFSADPYIMAQMDTPSLAPRHREDPPLRYRGRTERNTREPKWEDEWIIGGFPKEGGTMKVVVMDEDFTSHDDRLGHLKVEIRDLGGPEWKDIKRQRFELKKRWAGRRVNLARAASNILNPLKLCRDKTYRHQRDEIEISVEVIGSLQPGEEWNVGRAFTLGPGRWWQHYSPLLGRIAGTKGGPGEEREGRGKEGQVAQYDFEANEIQLQGPTPSELYHRYVDFKWFVAPLFTASGIRGKLLNKAIHKQHARVYAYDKRCKSGKFEYDPVESKPRKEVTKKFLELAHWDQGGRQFTYVLTLNSMLRFCETGENFTTDFMSKHMGHADADVYVAFAGEFLIRRIDPHAGKGGGGGGGDTSVKTHPPDHLPGGPPDEKAPRHPKHYELVIDQDSGTYRPKKELLPVLKGYLERNLPGLKITVLHSGSDELKEIRKQQAEAKKREGEGVTFMRRGSNYSSSISSSEASDLENAAHRGEGGSSSRAHRSKLERGIGILEQPRAEIQAAARNLS</sequence>